<dbReference type="Proteomes" id="UP000275480">
    <property type="component" value="Unassembled WGS sequence"/>
</dbReference>
<gene>
    <name evidence="13" type="ORF">CA14_000902</name>
</gene>
<dbReference type="EC" id="3.4.26.1" evidence="10"/>
<evidence type="ECO:0000256" key="11">
    <source>
        <dbReference type="SAM" id="Phobius"/>
    </source>
</evidence>
<keyword evidence="8 11" id="KW-0472">Membrane</keyword>
<proteinExistence type="inferred from homology"/>
<reference evidence="13 14" key="1">
    <citation type="submission" date="2018-07" db="EMBL/GenBank/DDBJ databases">
        <title>Identification of spontaneous genetic mutation associated with occurrence of a yellow conidial color mutant of Aspergillus flavus.</title>
        <authorList>
            <person name="Chang P.-K."/>
            <person name="Mack B.M."/>
            <person name="Scharfenstein L."/>
            <person name="Gilbert M.K."/>
        </authorList>
    </citation>
    <scope>NUCLEOTIDE SEQUENCE [LARGE SCALE GENOMIC DNA]</scope>
    <source>
        <strain evidence="13 14">CA14</strain>
    </source>
</reference>
<evidence type="ECO:0000256" key="4">
    <source>
        <dbReference type="ARBA" id="ARBA00022692"/>
    </source>
</evidence>
<comment type="catalytic activity">
    <reaction evidence="9">
        <text>Hydrolyzes the peptide bond -P2-(S-farnesyl or geranylgeranyl)C-P1'-P2'-P3'-COOH where P1' and P2' are amino acids with aliphatic sidechains and P3' is any C-terminal residue.</text>
        <dbReference type="EC" id="3.4.26.1"/>
    </reaction>
</comment>
<evidence type="ECO:0000256" key="1">
    <source>
        <dbReference type="ARBA" id="ARBA00004477"/>
    </source>
</evidence>
<feature type="transmembrane region" description="Helical" evidence="11">
    <location>
        <begin position="169"/>
        <end position="188"/>
    </location>
</feature>
<comment type="similarity">
    <text evidence="2">Belongs to the peptidase U48 family.</text>
</comment>
<evidence type="ECO:0000256" key="8">
    <source>
        <dbReference type="ARBA" id="ARBA00023136"/>
    </source>
</evidence>
<keyword evidence="6" id="KW-0256">Endoplasmic reticulum</keyword>
<dbReference type="Pfam" id="PF02517">
    <property type="entry name" value="Rce1-like"/>
    <property type="match status" value="1"/>
</dbReference>
<evidence type="ECO:0000256" key="10">
    <source>
        <dbReference type="ARBA" id="ARBA00049729"/>
    </source>
</evidence>
<dbReference type="GO" id="GO:0005789">
    <property type="term" value="C:endoplasmic reticulum membrane"/>
    <property type="evidence" value="ECO:0007669"/>
    <property type="project" value="UniProtKB-SubCell"/>
</dbReference>
<keyword evidence="3" id="KW-0645">Protease</keyword>
<comment type="subcellular location">
    <subcellularLocation>
        <location evidence="1">Endoplasmic reticulum membrane</location>
        <topology evidence="1">Multi-pass membrane protein</topology>
    </subcellularLocation>
</comment>
<evidence type="ECO:0000313" key="14">
    <source>
        <dbReference type="Proteomes" id="UP000275480"/>
    </source>
</evidence>
<dbReference type="EMBL" id="QQZZ01000125">
    <property type="protein sequence ID" value="RMZ41014.1"/>
    <property type="molecule type" value="Genomic_DNA"/>
</dbReference>
<evidence type="ECO:0000259" key="12">
    <source>
        <dbReference type="Pfam" id="PF02517"/>
    </source>
</evidence>
<feature type="transmembrane region" description="Helical" evidence="11">
    <location>
        <begin position="332"/>
        <end position="356"/>
    </location>
</feature>
<dbReference type="PANTHER" id="PTHR13046">
    <property type="entry name" value="PROTEASE U48 CAAX PRENYL PROTEASE RCE1"/>
    <property type="match status" value="1"/>
</dbReference>
<dbReference type="AlphaFoldDB" id="A0AB74C400"/>
<name>A0AB74C400_ASPFL</name>
<dbReference type="GO" id="GO:0071586">
    <property type="term" value="P:CAAX-box protein processing"/>
    <property type="evidence" value="ECO:0007669"/>
    <property type="project" value="InterPro"/>
</dbReference>
<evidence type="ECO:0000256" key="7">
    <source>
        <dbReference type="ARBA" id="ARBA00022989"/>
    </source>
</evidence>
<feature type="transmembrane region" description="Helical" evidence="11">
    <location>
        <begin position="399"/>
        <end position="420"/>
    </location>
</feature>
<evidence type="ECO:0000256" key="5">
    <source>
        <dbReference type="ARBA" id="ARBA00022801"/>
    </source>
</evidence>
<feature type="transmembrane region" description="Helical" evidence="11">
    <location>
        <begin position="208"/>
        <end position="228"/>
    </location>
</feature>
<sequence length="436" mass="48568">MIRDDPTVQYSVHESLTEYVYVVLMPSESGKQKPTSVFFVFPSIIIVNDLQEDRHFNTPDALCYITWSNSCITNRYIIPPTSGSLSNSTVDVKLLVKLRLIAMAPINILARLKTLYAKSYDEPVISAQTAAFFSICLTLVYVVPFYVSSTTRPSPTLSRDAPSVIRARIKAVTLSCVGSTLAVSWLIIAKGNVSLLEALRFLGWWPVGFAEVLRSLLLTAILFAGPLFERGIAEGEWRDWIKGNRIPETLRGWIGWRNYVAGPVTEEVMFRSAIIPLHILAKVSPGRIVFTAPLYFGIAHVHHFYEFRLTHPDTSVLAALLRSVFQFGYTTIFGWYATFIYLRTGSLLAVILAHAFCNWCGLPRLWGRVEAGVPLGPPLVKGKNDTDRGPVYAYNQLGIGWTIAYYAILVGGATSFYYTLWPLTESSSALVTFTGP</sequence>
<evidence type="ECO:0000313" key="13">
    <source>
        <dbReference type="EMBL" id="RMZ41014.1"/>
    </source>
</evidence>
<evidence type="ECO:0000256" key="3">
    <source>
        <dbReference type="ARBA" id="ARBA00022670"/>
    </source>
</evidence>
<dbReference type="GO" id="GO:0004222">
    <property type="term" value="F:metalloendopeptidase activity"/>
    <property type="evidence" value="ECO:0007669"/>
    <property type="project" value="InterPro"/>
</dbReference>
<comment type="caution">
    <text evidence="13">The sequence shown here is derived from an EMBL/GenBank/DDBJ whole genome shotgun (WGS) entry which is preliminary data.</text>
</comment>
<keyword evidence="4 11" id="KW-0812">Transmembrane</keyword>
<evidence type="ECO:0000256" key="6">
    <source>
        <dbReference type="ARBA" id="ARBA00022824"/>
    </source>
</evidence>
<dbReference type="PANTHER" id="PTHR13046:SF0">
    <property type="entry name" value="CAAX PRENYL PROTEASE 2"/>
    <property type="match status" value="1"/>
</dbReference>
<evidence type="ECO:0000256" key="2">
    <source>
        <dbReference type="ARBA" id="ARBA00006897"/>
    </source>
</evidence>
<organism evidence="13 14">
    <name type="scientific">Aspergillus flavus</name>
    <dbReference type="NCBI Taxonomy" id="5059"/>
    <lineage>
        <taxon>Eukaryota</taxon>
        <taxon>Fungi</taxon>
        <taxon>Dikarya</taxon>
        <taxon>Ascomycota</taxon>
        <taxon>Pezizomycotina</taxon>
        <taxon>Eurotiomycetes</taxon>
        <taxon>Eurotiomycetidae</taxon>
        <taxon>Eurotiales</taxon>
        <taxon>Aspergillaceae</taxon>
        <taxon>Aspergillus</taxon>
        <taxon>Aspergillus subgen. Circumdati</taxon>
    </lineage>
</organism>
<keyword evidence="7 11" id="KW-1133">Transmembrane helix</keyword>
<accession>A0AB74C400</accession>
<evidence type="ECO:0000256" key="9">
    <source>
        <dbReference type="ARBA" id="ARBA00047280"/>
    </source>
</evidence>
<feature type="transmembrane region" description="Helical" evidence="11">
    <location>
        <begin position="124"/>
        <end position="148"/>
    </location>
</feature>
<feature type="domain" description="CAAX prenyl protease 2/Lysostaphin resistance protein A-like" evidence="12">
    <location>
        <begin position="253"/>
        <end position="359"/>
    </location>
</feature>
<keyword evidence="5" id="KW-0378">Hydrolase</keyword>
<protein>
    <recommendedName>
        <fullName evidence="10">intramembrane prenyl-peptidase Rce1</fullName>
        <ecNumber evidence="10">3.4.26.1</ecNumber>
    </recommendedName>
</protein>
<dbReference type="InterPro" id="IPR039731">
    <property type="entry name" value="Rce1"/>
</dbReference>
<dbReference type="InterPro" id="IPR003675">
    <property type="entry name" value="Rce1/LyrA-like_dom"/>
</dbReference>